<dbReference type="Pfam" id="PF06969">
    <property type="entry name" value="HemN_C"/>
    <property type="match status" value="1"/>
</dbReference>
<keyword evidence="3" id="KW-0349">Heme</keyword>
<dbReference type="SMART" id="SM00729">
    <property type="entry name" value="Elp3"/>
    <property type="match status" value="1"/>
</dbReference>
<dbReference type="SFLD" id="SFLDF00288">
    <property type="entry name" value="HemN-like__clustered_with_nucl"/>
    <property type="match status" value="1"/>
</dbReference>
<dbReference type="PROSITE" id="PS51918">
    <property type="entry name" value="RADICAL_SAM"/>
    <property type="match status" value="1"/>
</dbReference>
<evidence type="ECO:0000256" key="10">
    <source>
        <dbReference type="ARBA" id="ARBA00045130"/>
    </source>
</evidence>
<keyword evidence="4" id="KW-0949">S-adenosyl-L-methionine</keyword>
<accession>A0A6C0PP09</accession>
<dbReference type="InterPro" id="IPR004559">
    <property type="entry name" value="HemW-like"/>
</dbReference>
<dbReference type="EMBL" id="MN075827">
    <property type="protein sequence ID" value="QHX41473.1"/>
    <property type="molecule type" value="mRNA"/>
</dbReference>
<dbReference type="CDD" id="cd01335">
    <property type="entry name" value="Radical_SAM"/>
    <property type="match status" value="1"/>
</dbReference>
<keyword evidence="6" id="KW-0408">Iron</keyword>
<dbReference type="GO" id="GO:0006779">
    <property type="term" value="P:porphyrin-containing compound biosynthetic process"/>
    <property type="evidence" value="ECO:0007669"/>
    <property type="project" value="InterPro"/>
</dbReference>
<evidence type="ECO:0000256" key="8">
    <source>
        <dbReference type="ARBA" id="ARBA00023186"/>
    </source>
</evidence>
<evidence type="ECO:0000256" key="7">
    <source>
        <dbReference type="ARBA" id="ARBA00023014"/>
    </source>
</evidence>
<keyword evidence="7" id="KW-0411">Iron-sulfur</keyword>
<name>A0A6C0PP09_HALDU</name>
<dbReference type="InterPro" id="IPR007197">
    <property type="entry name" value="rSAM"/>
</dbReference>
<evidence type="ECO:0000256" key="1">
    <source>
        <dbReference type="ARBA" id="ARBA00006100"/>
    </source>
</evidence>
<evidence type="ECO:0000256" key="3">
    <source>
        <dbReference type="ARBA" id="ARBA00022617"/>
    </source>
</evidence>
<dbReference type="Pfam" id="PF04055">
    <property type="entry name" value="Radical_SAM"/>
    <property type="match status" value="1"/>
</dbReference>
<dbReference type="AlphaFoldDB" id="A0A6C0PP09"/>
<evidence type="ECO:0000313" key="12">
    <source>
        <dbReference type="EMBL" id="QHX41473.1"/>
    </source>
</evidence>
<comment type="function">
    <text evidence="10">May be a heme chaperone, appears to bind heme. Homologous bacterial proteins do not have oxygen-independent coproporphyrinogen-III oxidase activity. Binds 1 [4Fe-4S] cluster. The cluster is coordinated with 3 cysteines and an exchangeable S-adenosyl-L-methionine.</text>
</comment>
<evidence type="ECO:0000256" key="6">
    <source>
        <dbReference type="ARBA" id="ARBA00023004"/>
    </source>
</evidence>
<dbReference type="GO" id="GO:0004109">
    <property type="term" value="F:coproporphyrinogen oxidase activity"/>
    <property type="evidence" value="ECO:0007669"/>
    <property type="project" value="InterPro"/>
</dbReference>
<dbReference type="PANTHER" id="PTHR13932">
    <property type="entry name" value="COPROPORPHYRINIGEN III OXIDASE"/>
    <property type="match status" value="1"/>
</dbReference>
<evidence type="ECO:0000259" key="11">
    <source>
        <dbReference type="PROSITE" id="PS51918"/>
    </source>
</evidence>
<dbReference type="SUPFAM" id="SSF102114">
    <property type="entry name" value="Radical SAM enzymes"/>
    <property type="match status" value="1"/>
</dbReference>
<dbReference type="InterPro" id="IPR006638">
    <property type="entry name" value="Elp3/MiaA/NifB-like_rSAM"/>
</dbReference>
<dbReference type="GO" id="GO:0005739">
    <property type="term" value="C:mitochondrion"/>
    <property type="evidence" value="ECO:0007669"/>
    <property type="project" value="TreeGrafter"/>
</dbReference>
<evidence type="ECO:0000256" key="5">
    <source>
        <dbReference type="ARBA" id="ARBA00022723"/>
    </source>
</evidence>
<proteinExistence type="evidence at transcript level"/>
<protein>
    <recommendedName>
        <fullName evidence="2">Radical S-adenosyl methionine domain-containing protein 1, mitochondrial</fullName>
    </recommendedName>
    <alternativeName>
        <fullName evidence="9">Putative heme chaperone</fullName>
    </alternativeName>
</protein>
<dbReference type="InterPro" id="IPR034505">
    <property type="entry name" value="Coproporphyrinogen-III_oxidase"/>
</dbReference>
<comment type="similarity">
    <text evidence="1">Belongs to the anaerobic coproporphyrinogen-III oxidase family. HemW subfamily.</text>
</comment>
<dbReference type="SFLD" id="SFLDF00562">
    <property type="entry name" value="HemN-like__clustered_with_heat"/>
    <property type="match status" value="1"/>
</dbReference>
<dbReference type="PANTHER" id="PTHR13932:SF5">
    <property type="entry name" value="RADICAL S-ADENOSYL METHIONINE DOMAIN-CONTAINING PROTEIN 1, MITOCHONDRIAL"/>
    <property type="match status" value="1"/>
</dbReference>
<dbReference type="InterPro" id="IPR058240">
    <property type="entry name" value="rSAM_sf"/>
</dbReference>
<evidence type="ECO:0000256" key="9">
    <source>
        <dbReference type="ARBA" id="ARBA00033094"/>
    </source>
</evidence>
<evidence type="ECO:0000256" key="2">
    <source>
        <dbReference type="ARBA" id="ARBA00014678"/>
    </source>
</evidence>
<dbReference type="InterPro" id="IPR010723">
    <property type="entry name" value="HemN_C"/>
</dbReference>
<organism evidence="12">
    <name type="scientific">Halisarca dujardinii</name>
    <name type="common">Dujardin's slime sponge</name>
    <dbReference type="NCBI Taxonomy" id="2583056"/>
    <lineage>
        <taxon>Eukaryota</taxon>
        <taxon>Metazoa</taxon>
        <taxon>Porifera</taxon>
        <taxon>Demospongiae</taxon>
        <taxon>Verongimorpha</taxon>
        <taxon>Chondrillida</taxon>
        <taxon>Halisarcidae</taxon>
        <taxon>Halisarca</taxon>
    </lineage>
</organism>
<dbReference type="SFLD" id="SFLDG01065">
    <property type="entry name" value="anaerobic_coproporphyrinogen-I"/>
    <property type="match status" value="2"/>
</dbReference>
<dbReference type="SFLD" id="SFLDS00029">
    <property type="entry name" value="Radical_SAM"/>
    <property type="match status" value="2"/>
</dbReference>
<dbReference type="GO" id="GO:0046872">
    <property type="term" value="F:metal ion binding"/>
    <property type="evidence" value="ECO:0007669"/>
    <property type="project" value="UniProtKB-KW"/>
</dbReference>
<feature type="domain" description="Radical SAM core" evidence="11">
    <location>
        <begin position="19"/>
        <end position="252"/>
    </location>
</feature>
<sequence length="419" mass="46914">MAAQRNFTTLLLHLPKQLNAMRSYHKSSIYVHWPYCTKLCTYCNFNKYLSAKGDDVEMQKCLVLELETMIRLTQTEEIHSVYFGGGTPSLAGPDTVVAILNSLAQLCNVPADVEISLEANPSEWHKFQDFKLAGINRLSIGLQCLVDRDLLLFNRSHSRECGLKALETGRGLFPGRTSVDVLFGRPSQTLESWREELKEITKACDSHVSLYELTVEQGTPLARSVKNGTVMLPNEDLVADMYLTALQELSRNNIHRYEVSNFAVSGSECVHNMHYWQGGEYIGIGPGAHSRISLPANRSQRLAVVHTPEPKRWMKQVLAYGCGTAKSEHLSSKARIKELIMTMLRTRQGMLYTVLDGLFPGYSSSAHDLFRQSDTISGLVEENLLQLDERGLRATDAGLNVVDSIVCDVFDCQDQAYDS</sequence>
<evidence type="ECO:0000256" key="4">
    <source>
        <dbReference type="ARBA" id="ARBA00022691"/>
    </source>
</evidence>
<dbReference type="GO" id="GO:0051539">
    <property type="term" value="F:4 iron, 4 sulfur cluster binding"/>
    <property type="evidence" value="ECO:0007669"/>
    <property type="project" value="InterPro"/>
</dbReference>
<keyword evidence="8" id="KW-0143">Chaperone</keyword>
<keyword evidence="5" id="KW-0479">Metal-binding</keyword>
<dbReference type="Gene3D" id="3.20.20.70">
    <property type="entry name" value="Aldolase class I"/>
    <property type="match status" value="1"/>
</dbReference>
<dbReference type="NCBIfam" id="TIGR00539">
    <property type="entry name" value="hemN_rel"/>
    <property type="match status" value="1"/>
</dbReference>
<dbReference type="InterPro" id="IPR013785">
    <property type="entry name" value="Aldolase_TIM"/>
</dbReference>
<reference evidence="12" key="1">
    <citation type="submission" date="2019-06" db="EMBL/GenBank/DDBJ databases">
        <authorList>
            <person name="Adameyko K."/>
            <person name="Finoshin A."/>
            <person name="Kravchuk O."/>
            <person name="Mikhailov K."/>
            <person name="Gusev O."/>
            <person name="Shagimardanova E."/>
            <person name="Lyupina Y."/>
        </authorList>
    </citation>
    <scope>NUCLEOTIDE SEQUENCE</scope>
</reference>